<evidence type="ECO:0000256" key="2">
    <source>
        <dbReference type="ARBA" id="ARBA00022448"/>
    </source>
</evidence>
<dbReference type="InterPro" id="IPR039426">
    <property type="entry name" value="TonB-dep_rcpt-like"/>
</dbReference>
<evidence type="ECO:0000256" key="1">
    <source>
        <dbReference type="ARBA" id="ARBA00004571"/>
    </source>
</evidence>
<dbReference type="GO" id="GO:0009279">
    <property type="term" value="C:cell outer membrane"/>
    <property type="evidence" value="ECO:0007669"/>
    <property type="project" value="UniProtKB-SubCell"/>
</dbReference>
<feature type="domain" description="TonB-dependent receptor plug" evidence="9">
    <location>
        <begin position="123"/>
        <end position="226"/>
    </location>
</feature>
<dbReference type="Gene3D" id="2.40.170.20">
    <property type="entry name" value="TonB-dependent receptor, beta-barrel domain"/>
    <property type="match status" value="1"/>
</dbReference>
<gene>
    <name evidence="10" type="ORF">JL102_18610</name>
</gene>
<dbReference type="FunFam" id="2.60.40.1120:FF:000003">
    <property type="entry name" value="Outer membrane protein Omp121"/>
    <property type="match status" value="1"/>
</dbReference>
<keyword evidence="3 7" id="KW-1134">Transmembrane beta strand</keyword>
<comment type="caution">
    <text evidence="10">The sequence shown here is derived from an EMBL/GenBank/DDBJ whole genome shotgun (WGS) entry which is preliminary data.</text>
</comment>
<feature type="transmembrane region" description="Helical" evidence="8">
    <location>
        <begin position="12"/>
        <end position="30"/>
    </location>
</feature>
<dbReference type="InterPro" id="IPR037066">
    <property type="entry name" value="Plug_dom_sf"/>
</dbReference>
<dbReference type="Pfam" id="PF07715">
    <property type="entry name" value="Plug"/>
    <property type="match status" value="1"/>
</dbReference>
<keyword evidence="5 7" id="KW-0472">Membrane</keyword>
<evidence type="ECO:0000256" key="7">
    <source>
        <dbReference type="PROSITE-ProRule" id="PRU01360"/>
    </source>
</evidence>
<dbReference type="SUPFAM" id="SSF56935">
    <property type="entry name" value="Porins"/>
    <property type="match status" value="1"/>
</dbReference>
<keyword evidence="10" id="KW-0675">Receptor</keyword>
<protein>
    <submittedName>
        <fullName evidence="10">TonB-dependent receptor</fullName>
    </submittedName>
</protein>
<dbReference type="InterPro" id="IPR008969">
    <property type="entry name" value="CarboxyPept-like_regulatory"/>
</dbReference>
<dbReference type="NCBIfam" id="TIGR04056">
    <property type="entry name" value="OMP_RagA_SusC"/>
    <property type="match status" value="1"/>
</dbReference>
<evidence type="ECO:0000256" key="5">
    <source>
        <dbReference type="ARBA" id="ARBA00023136"/>
    </source>
</evidence>
<dbReference type="InterPro" id="IPR036942">
    <property type="entry name" value="Beta-barrel_TonB_sf"/>
</dbReference>
<keyword evidence="8" id="KW-1133">Transmembrane helix</keyword>
<evidence type="ECO:0000313" key="10">
    <source>
        <dbReference type="EMBL" id="MBL3658171.1"/>
    </source>
</evidence>
<proteinExistence type="inferred from homology"/>
<evidence type="ECO:0000259" key="9">
    <source>
        <dbReference type="Pfam" id="PF07715"/>
    </source>
</evidence>
<accession>A0A937FAA2</accession>
<keyword evidence="11" id="KW-1185">Reference proteome</keyword>
<comment type="subcellular location">
    <subcellularLocation>
        <location evidence="1 7">Cell outer membrane</location>
        <topology evidence="1 7">Multi-pass membrane protein</topology>
    </subcellularLocation>
</comment>
<dbReference type="RefSeq" id="WP_202245965.1">
    <property type="nucleotide sequence ID" value="NZ_JAESIY010000011.1"/>
</dbReference>
<sequence>MMQSYTLRLRGRIVPGLIMLLIFITTFSYSQTQIKGRITDDAGSPLPGASVLVKGTSKGTVTDINGDYTLSASPSDVLIISFIGYQAKEVTVGSQTTLNVTLADDTQQLSEVVVVGYGTQKRADVTGAIASVDAEEITSVPVATADQALQGRAPGVTVVNNGSPGTNPTIRIRGLSTVNNNTPLFVVDGIIVSGIGDINPSDIESIQVLKDASTTAVYGSKGSNGVVIVTTKQGKSGAVKVTFGSYVGSQWTSNRFDLLSTDQYIDYATNIMTYDDNTPPSRFTAPQYAELLNNNTDWQDEIFRAGLMQNYNIGVSGGGENSNYRISAGYINQEGVLIETDYERFNLRGNSNYTLGKFEFGQTLSLAISEQSPETNNGGRSILEHAIKSAPYLPVTNVDNPGGFQGPNTSIDGQDAENPVRILKLFQTTNERSTVLGNVFAQYEIIEGLKFKTQLGGEYSTFHYNSFTPAYDDDSDGGTHTSNRAIISVSDGQLLTTNFTNSLNYSKTLAEKHNFEVLLLTEWITTTTKNHNGRSENFLTNEINQINNVNQTLQSFTEEYKRFGLLGRINYNYDGKYLFSASFRRDASSRFGENERWGSFPSLSLGWRISDEAFMSDVSLISNLKLRGSWGRTGNDNIGNYRYLDVIEDVFYYPIEGNAVLGATYGGLPNPDLKWEQTTMTNIGLDAGILDDKLTFTFEYYINKSDELLLPRLLPTSSGFHQGTFIENIGSMETKGAEVVLGYNDYSGDFQWSASLNLGTSKNEVLDLGSNDFIQGADFEGQAITRAQVGHPAFGFYGWKFDGIFQNQAEIEAHADQSGVQPGDFRIVDVNNDGVINDEDRTFIGNPFPTLTYGLNLSGSYKNFDLSVFINGVSGNDIYNTNIYDLQGMTRLFNSGVEVLDSWQGEGTSNTIPRVRGAGTNTQVSSRFVEDGSFARLRNITLGYNLPTNIFNGKISKFRIYVSAQNLVTITDYSGLDPEIGAYSASAPNTPPGAIGSVATNGNGQPTANFTTGIDFGNYPVAKSIIGGIEITF</sequence>
<dbReference type="InterPro" id="IPR012910">
    <property type="entry name" value="Plug_dom"/>
</dbReference>
<evidence type="ECO:0000256" key="3">
    <source>
        <dbReference type="ARBA" id="ARBA00022452"/>
    </source>
</evidence>
<evidence type="ECO:0000256" key="4">
    <source>
        <dbReference type="ARBA" id="ARBA00022692"/>
    </source>
</evidence>
<evidence type="ECO:0000256" key="8">
    <source>
        <dbReference type="SAM" id="Phobius"/>
    </source>
</evidence>
<dbReference type="Proteomes" id="UP000659388">
    <property type="component" value="Unassembled WGS sequence"/>
</dbReference>
<keyword evidence="4 7" id="KW-0812">Transmembrane</keyword>
<dbReference type="SUPFAM" id="SSF49464">
    <property type="entry name" value="Carboxypeptidase regulatory domain-like"/>
    <property type="match status" value="1"/>
</dbReference>
<evidence type="ECO:0000313" key="11">
    <source>
        <dbReference type="Proteomes" id="UP000659388"/>
    </source>
</evidence>
<evidence type="ECO:0000256" key="6">
    <source>
        <dbReference type="ARBA" id="ARBA00023237"/>
    </source>
</evidence>
<dbReference type="Pfam" id="PF13715">
    <property type="entry name" value="CarbopepD_reg_2"/>
    <property type="match status" value="1"/>
</dbReference>
<dbReference type="Gene3D" id="2.170.130.10">
    <property type="entry name" value="TonB-dependent receptor, plug domain"/>
    <property type="match status" value="1"/>
</dbReference>
<dbReference type="PROSITE" id="PS52016">
    <property type="entry name" value="TONB_DEPENDENT_REC_3"/>
    <property type="match status" value="1"/>
</dbReference>
<organism evidence="10 11">
    <name type="scientific">Fulvivirga sediminis</name>
    <dbReference type="NCBI Taxonomy" id="2803949"/>
    <lineage>
        <taxon>Bacteria</taxon>
        <taxon>Pseudomonadati</taxon>
        <taxon>Bacteroidota</taxon>
        <taxon>Cytophagia</taxon>
        <taxon>Cytophagales</taxon>
        <taxon>Fulvivirgaceae</taxon>
        <taxon>Fulvivirga</taxon>
    </lineage>
</organism>
<comment type="similarity">
    <text evidence="7">Belongs to the TonB-dependent receptor family.</text>
</comment>
<dbReference type="NCBIfam" id="TIGR04057">
    <property type="entry name" value="SusC_RagA_signa"/>
    <property type="match status" value="1"/>
</dbReference>
<keyword evidence="2 7" id="KW-0813">Transport</keyword>
<reference evidence="10" key="1">
    <citation type="submission" date="2021-01" db="EMBL/GenBank/DDBJ databases">
        <title>Fulvivirga kasyanovii gen. nov., sp nov., a novel member of the phylum Bacteroidetes isolated from seawater in a mussel farm.</title>
        <authorList>
            <person name="Zhao L.-H."/>
            <person name="Wang Z.-J."/>
        </authorList>
    </citation>
    <scope>NUCLEOTIDE SEQUENCE</scope>
    <source>
        <strain evidence="10">2943</strain>
    </source>
</reference>
<name>A0A937FAA2_9BACT</name>
<keyword evidence="6 7" id="KW-0998">Cell outer membrane</keyword>
<dbReference type="Gene3D" id="2.60.40.1120">
    <property type="entry name" value="Carboxypeptidase-like, regulatory domain"/>
    <property type="match status" value="1"/>
</dbReference>
<dbReference type="InterPro" id="IPR023996">
    <property type="entry name" value="TonB-dep_OMP_SusC/RagA"/>
</dbReference>
<dbReference type="AlphaFoldDB" id="A0A937FAA2"/>
<dbReference type="EMBL" id="JAESIY010000011">
    <property type="protein sequence ID" value="MBL3658171.1"/>
    <property type="molecule type" value="Genomic_DNA"/>
</dbReference>
<dbReference type="InterPro" id="IPR023997">
    <property type="entry name" value="TonB-dep_OMP_SusC/RagA_CS"/>
</dbReference>